<sequence length="122" mass="14525">MEELENKHDFLNNNISLLELSSEEDLKVNIINNNNNLVNYYKKILKNKQMQRVIYFDIDITDDVNEINEAFCSPLRMCEGNEDNLQFRINKFLLSCNDYSYIRKILLNDIHITVHHESNDNN</sequence>
<dbReference type="VEuPathDB" id="PlasmoDB:PRELSG_1007300"/>
<organism evidence="1 2">
    <name type="scientific">Plasmodium relictum</name>
    <dbReference type="NCBI Taxonomy" id="85471"/>
    <lineage>
        <taxon>Eukaryota</taxon>
        <taxon>Sar</taxon>
        <taxon>Alveolata</taxon>
        <taxon>Apicomplexa</taxon>
        <taxon>Aconoidasida</taxon>
        <taxon>Haemosporida</taxon>
        <taxon>Plasmodiidae</taxon>
        <taxon>Plasmodium</taxon>
        <taxon>Plasmodium (Haemamoeba)</taxon>
    </lineage>
</organism>
<dbReference type="OMA" id="SCGEDSY"/>
<dbReference type="EMBL" id="LN835305">
    <property type="protein sequence ID" value="CRH00419.1"/>
    <property type="molecule type" value="Genomic_DNA"/>
</dbReference>
<keyword evidence="2" id="KW-1185">Reference proteome</keyword>
<dbReference type="RefSeq" id="XP_028533422.1">
    <property type="nucleotide sequence ID" value="XM_028676987.1"/>
</dbReference>
<dbReference type="KEGG" id="prel:PRELSG_1007300"/>
<dbReference type="AlphaFoldDB" id="A0A1J1H6Y4"/>
<evidence type="ECO:0000313" key="1">
    <source>
        <dbReference type="EMBL" id="CRH00419.1"/>
    </source>
</evidence>
<gene>
    <name evidence="1" type="ORF">PRELSG_1007300</name>
</gene>
<accession>A0A1J1H6Y4</accession>
<proteinExistence type="predicted"/>
<dbReference type="Proteomes" id="UP000220158">
    <property type="component" value="Chromosome 10"/>
</dbReference>
<name>A0A1J1H6Y4_PLARL</name>
<dbReference type="GeneID" id="39736539"/>
<evidence type="ECO:0000313" key="2">
    <source>
        <dbReference type="Proteomes" id="UP000220158"/>
    </source>
</evidence>
<protein>
    <submittedName>
        <fullName evidence="1">Uncharacterized protein</fullName>
    </submittedName>
</protein>
<dbReference type="OrthoDB" id="380866at2759"/>
<reference evidence="1 2" key="1">
    <citation type="submission" date="2015-04" db="EMBL/GenBank/DDBJ databases">
        <authorList>
            <consortium name="Pathogen Informatics"/>
        </authorList>
    </citation>
    <scope>NUCLEOTIDE SEQUENCE [LARGE SCALE GENOMIC DNA]</scope>
    <source>
        <strain evidence="1 2">SGS1</strain>
    </source>
</reference>